<keyword evidence="2" id="KW-0472">Membrane</keyword>
<dbReference type="InterPro" id="IPR021235">
    <property type="entry name" value="DUF2637"/>
</dbReference>
<dbReference type="Proteomes" id="UP000190539">
    <property type="component" value="Unassembled WGS sequence"/>
</dbReference>
<dbReference type="Pfam" id="PF10935">
    <property type="entry name" value="DUF2637"/>
    <property type="match status" value="1"/>
</dbReference>
<feature type="compositionally biased region" description="Polar residues" evidence="1">
    <location>
        <begin position="151"/>
        <end position="191"/>
    </location>
</feature>
<feature type="transmembrane region" description="Helical" evidence="2">
    <location>
        <begin position="70"/>
        <end position="92"/>
    </location>
</feature>
<protein>
    <recommendedName>
        <fullName evidence="5">DUF2637 domain-containing protein</fullName>
    </recommendedName>
</protein>
<evidence type="ECO:0000256" key="2">
    <source>
        <dbReference type="SAM" id="Phobius"/>
    </source>
</evidence>
<dbReference type="AlphaFoldDB" id="A0A1V4ADR3"/>
<evidence type="ECO:0000313" key="3">
    <source>
        <dbReference type="EMBL" id="OON81623.1"/>
    </source>
</evidence>
<feature type="region of interest" description="Disordered" evidence="1">
    <location>
        <begin position="144"/>
        <end position="252"/>
    </location>
</feature>
<feature type="transmembrane region" description="Helical" evidence="2">
    <location>
        <begin position="44"/>
        <end position="63"/>
    </location>
</feature>
<accession>A0A1V4ADR3</accession>
<dbReference type="OrthoDB" id="4305633at2"/>
<dbReference type="EMBL" id="MVFC01000003">
    <property type="protein sequence ID" value="OON81623.1"/>
    <property type="molecule type" value="Genomic_DNA"/>
</dbReference>
<keyword evidence="2" id="KW-1133">Transmembrane helix</keyword>
<dbReference type="STRING" id="83656.B1H18_05510"/>
<name>A0A1V4ADR3_9ACTN</name>
<organism evidence="3 4">
    <name type="scientific">Streptomyces tsukubensis</name>
    <dbReference type="NCBI Taxonomy" id="83656"/>
    <lineage>
        <taxon>Bacteria</taxon>
        <taxon>Bacillati</taxon>
        <taxon>Actinomycetota</taxon>
        <taxon>Actinomycetes</taxon>
        <taxon>Kitasatosporales</taxon>
        <taxon>Streptomycetaceae</taxon>
        <taxon>Streptomyces</taxon>
    </lineage>
</organism>
<evidence type="ECO:0008006" key="5">
    <source>
        <dbReference type="Google" id="ProtNLM"/>
    </source>
</evidence>
<gene>
    <name evidence="3" type="ORF">B1H18_05510</name>
</gene>
<comment type="caution">
    <text evidence="3">The sequence shown here is derived from an EMBL/GenBank/DDBJ whole genome shotgun (WGS) entry which is preliminary data.</text>
</comment>
<dbReference type="RefSeq" id="WP_077965339.1">
    <property type="nucleotide sequence ID" value="NZ_CP045178.1"/>
</dbReference>
<keyword evidence="2" id="KW-0812">Transmembrane</keyword>
<evidence type="ECO:0000313" key="4">
    <source>
        <dbReference type="Proteomes" id="UP000190539"/>
    </source>
</evidence>
<sequence>MNRKGRITLVIGLVAVVLMAFRVSWNALSDVARAIGADSTAALLYPIVVDGLMALALIATLVLTGPGRKFALRVLAAYAIASLLLNYVHGLIPALHTTSIQQGRLTDWDPANWALVLLATSLPVGSIYFGSDLVAKVLHHTPESADPAETASAQPVGQQADESAGRQANEQAARSASDQAEFTPEQLTESTPLKVAEAPVTRPTETDESAPALAPAARPSRSAAVPESTGTTPRRATGRVPATRSTTDRTRTDAEVLDEARLLTAAWSEDQLTAERLRNELRIGQKRARVLRDQLQAERRTGRAEPVAYYGFAAESLEGLDEAASQQQGEPNAPGDDV</sequence>
<evidence type="ECO:0000256" key="1">
    <source>
        <dbReference type="SAM" id="MobiDB-lite"/>
    </source>
</evidence>
<reference evidence="3 4" key="1">
    <citation type="submission" date="2017-02" db="EMBL/GenBank/DDBJ databases">
        <title>Draft Genome Sequence of Streptomyces tsukubaensis F601, a Producer of the immunosuppressant tacrolimus FK506.</title>
        <authorList>
            <person name="Zong G."/>
            <person name="Zhong C."/>
            <person name="Fu J."/>
            <person name="Qin R."/>
            <person name="Cao G."/>
        </authorList>
    </citation>
    <scope>NUCLEOTIDE SEQUENCE [LARGE SCALE GENOMIC DNA]</scope>
    <source>
        <strain evidence="3 4">F601</strain>
    </source>
</reference>
<feature type="compositionally biased region" description="Low complexity" evidence="1">
    <location>
        <begin position="209"/>
        <end position="224"/>
    </location>
</feature>
<proteinExistence type="predicted"/>
<feature type="region of interest" description="Disordered" evidence="1">
    <location>
        <begin position="319"/>
        <end position="338"/>
    </location>
</feature>
<keyword evidence="4" id="KW-1185">Reference proteome</keyword>